<proteinExistence type="predicted"/>
<dbReference type="Pfam" id="PF24800">
    <property type="entry name" value="DUF7702"/>
    <property type="match status" value="1"/>
</dbReference>
<feature type="signal peptide" evidence="2">
    <location>
        <begin position="1"/>
        <end position="16"/>
    </location>
</feature>
<comment type="caution">
    <text evidence="4">The sequence shown here is derived from an EMBL/GenBank/DDBJ whole genome shotgun (WGS) entry which is preliminary data.</text>
</comment>
<keyword evidence="1" id="KW-0472">Membrane</keyword>
<dbReference type="EMBL" id="BSYA01000089">
    <property type="protein sequence ID" value="GMG31761.1"/>
    <property type="molecule type" value="Genomic_DNA"/>
</dbReference>
<keyword evidence="2" id="KW-0732">Signal</keyword>
<reference evidence="4" key="1">
    <citation type="submission" date="2023-04" db="EMBL/GenBank/DDBJ databases">
        <title>Aspergillus oryzae NBRC 4228.</title>
        <authorList>
            <person name="Ichikawa N."/>
            <person name="Sato H."/>
            <person name="Tonouchi N."/>
        </authorList>
    </citation>
    <scope>NUCLEOTIDE SEQUENCE</scope>
    <source>
        <strain evidence="4">NBRC 4228</strain>
    </source>
</reference>
<dbReference type="PANTHER" id="PTHR42109:SF2">
    <property type="entry name" value="INTEGRAL MEMBRANE PROTEIN"/>
    <property type="match status" value="1"/>
</dbReference>
<feature type="domain" description="DUF7702" evidence="3">
    <location>
        <begin position="3"/>
        <end position="131"/>
    </location>
</feature>
<evidence type="ECO:0000259" key="3">
    <source>
        <dbReference type="Pfam" id="PF24800"/>
    </source>
</evidence>
<sequence>MGIVGLILGIVGVSTADTTNGYTPGALPKVAMGLFLAIYVIVMLLTAWLFFTYSFSMRKYQKRLFLAIVLSAPFLLVRLIYAALGDYSSNTTFSMMSLAEDNNTSLTAYLCMAVLEEIISMVIAMAFGVSAVLQADYVKPTREGHLEVKPDNV</sequence>
<protein>
    <submittedName>
        <fullName evidence="4">Unnamed protein product</fullName>
    </submittedName>
</protein>
<accession>A0AAN5BZL9</accession>
<feature type="transmembrane region" description="Helical" evidence="1">
    <location>
        <begin position="64"/>
        <end position="84"/>
    </location>
</feature>
<evidence type="ECO:0000313" key="5">
    <source>
        <dbReference type="Proteomes" id="UP001165205"/>
    </source>
</evidence>
<evidence type="ECO:0000256" key="1">
    <source>
        <dbReference type="SAM" id="Phobius"/>
    </source>
</evidence>
<dbReference type="AlphaFoldDB" id="A0AAN5BZL9"/>
<dbReference type="InterPro" id="IPR056119">
    <property type="entry name" value="DUF7702"/>
</dbReference>
<feature type="transmembrane region" description="Helical" evidence="1">
    <location>
        <begin position="32"/>
        <end position="52"/>
    </location>
</feature>
<gene>
    <name evidence="4" type="ORF">Aory04_000759200</name>
</gene>
<organism evidence="4 5">
    <name type="scientific">Aspergillus oryzae</name>
    <name type="common">Yellow koji mold</name>
    <dbReference type="NCBI Taxonomy" id="5062"/>
    <lineage>
        <taxon>Eukaryota</taxon>
        <taxon>Fungi</taxon>
        <taxon>Dikarya</taxon>
        <taxon>Ascomycota</taxon>
        <taxon>Pezizomycotina</taxon>
        <taxon>Eurotiomycetes</taxon>
        <taxon>Eurotiomycetidae</taxon>
        <taxon>Eurotiales</taxon>
        <taxon>Aspergillaceae</taxon>
        <taxon>Aspergillus</taxon>
        <taxon>Aspergillus subgen. Circumdati</taxon>
    </lineage>
</organism>
<name>A0AAN5BZL9_ASPOZ</name>
<dbReference type="PANTHER" id="PTHR42109">
    <property type="entry name" value="UNPLACED GENOMIC SCAFFOLD UM_SCAF_CONTIG_1.265, WHOLE GENOME SHOTGUN SEQUENCE"/>
    <property type="match status" value="1"/>
</dbReference>
<dbReference type="Proteomes" id="UP001165205">
    <property type="component" value="Unassembled WGS sequence"/>
</dbReference>
<evidence type="ECO:0000256" key="2">
    <source>
        <dbReference type="SAM" id="SignalP"/>
    </source>
</evidence>
<feature type="transmembrane region" description="Helical" evidence="1">
    <location>
        <begin position="104"/>
        <end position="133"/>
    </location>
</feature>
<feature type="chain" id="PRO_5042911034" evidence="2">
    <location>
        <begin position="17"/>
        <end position="153"/>
    </location>
</feature>
<keyword evidence="1" id="KW-1133">Transmembrane helix</keyword>
<keyword evidence="1" id="KW-0812">Transmembrane</keyword>
<evidence type="ECO:0000313" key="4">
    <source>
        <dbReference type="EMBL" id="GMG31761.1"/>
    </source>
</evidence>